<feature type="transmembrane region" description="Helical" evidence="1">
    <location>
        <begin position="243"/>
        <end position="265"/>
    </location>
</feature>
<keyword evidence="1" id="KW-1133">Transmembrane helix</keyword>
<proteinExistence type="predicted"/>
<protein>
    <recommendedName>
        <fullName evidence="4">TrbL/VirB6 plasmid conjugal transfer protein</fullName>
    </recommendedName>
</protein>
<dbReference type="Proteomes" id="UP000095597">
    <property type="component" value="Unassembled WGS sequence"/>
</dbReference>
<feature type="transmembrane region" description="Helical" evidence="1">
    <location>
        <begin position="106"/>
        <end position="128"/>
    </location>
</feature>
<feature type="transmembrane region" description="Helical" evidence="1">
    <location>
        <begin position="50"/>
        <end position="68"/>
    </location>
</feature>
<accession>A0A173VBX7</accession>
<keyword evidence="1" id="KW-0472">Membrane</keyword>
<dbReference type="AlphaFoldDB" id="A0A173VBX7"/>
<evidence type="ECO:0008006" key="4">
    <source>
        <dbReference type="Google" id="ProtNLM"/>
    </source>
</evidence>
<keyword evidence="1" id="KW-0812">Transmembrane</keyword>
<dbReference type="EMBL" id="CYXO01000024">
    <property type="protein sequence ID" value="CUN24544.1"/>
    <property type="molecule type" value="Genomic_DNA"/>
</dbReference>
<reference evidence="2 3" key="1">
    <citation type="submission" date="2015-09" db="EMBL/GenBank/DDBJ databases">
        <authorList>
            <consortium name="Pathogen Informatics"/>
        </authorList>
    </citation>
    <scope>NUCLEOTIDE SEQUENCE [LARGE SCALE GENOMIC DNA]</scope>
    <source>
        <strain evidence="2 3">2789STDY5834961</strain>
    </source>
</reference>
<feature type="transmembrane region" description="Helical" evidence="1">
    <location>
        <begin position="209"/>
        <end position="231"/>
    </location>
</feature>
<dbReference type="InterPro" id="IPR045798">
    <property type="entry name" value="TrbL_Firmicutes"/>
</dbReference>
<organism evidence="2 3">
    <name type="scientific">Dorea longicatena</name>
    <dbReference type="NCBI Taxonomy" id="88431"/>
    <lineage>
        <taxon>Bacteria</taxon>
        <taxon>Bacillati</taxon>
        <taxon>Bacillota</taxon>
        <taxon>Clostridia</taxon>
        <taxon>Lachnospirales</taxon>
        <taxon>Lachnospiraceae</taxon>
        <taxon>Dorea</taxon>
    </lineage>
</organism>
<dbReference type="RefSeq" id="WP_171027960.1">
    <property type="nucleotide sequence ID" value="NZ_CABMEZ010000037.1"/>
</dbReference>
<sequence length="280" mass="30188">MSDNWIVQNLNSALSTWSEKMAELWTLLTENPATFKGGGIWRIMTNINDALTAIAYGLLVLFFAAGIIKTCGSFTDLKKPEHVLKAFIRFALAQGAITYGMELMQALFSIVQGIVTTVMSGSSMAGSVTELPTEIVDKIESVGMLESIPLWIVTLLGSLLITVLSFVMILTVYGRMFKIYMYTAIAPIPISSFAGEPTQSIGKNFIRSYIGVCLEGAIIALACIIFSAYAASPPAVGDTELSAVTIVWNYVGELVFNLLVLVGAIKASDRIVREMMGLGG</sequence>
<dbReference type="Pfam" id="PF19478">
    <property type="entry name" value="TrbL_2"/>
    <property type="match status" value="1"/>
</dbReference>
<evidence type="ECO:0000313" key="3">
    <source>
        <dbReference type="Proteomes" id="UP000095597"/>
    </source>
</evidence>
<evidence type="ECO:0000256" key="1">
    <source>
        <dbReference type="SAM" id="Phobius"/>
    </source>
</evidence>
<gene>
    <name evidence="2" type="ORF">ERS852573_02811</name>
</gene>
<name>A0A173VBX7_9FIRM</name>
<evidence type="ECO:0000313" key="2">
    <source>
        <dbReference type="EMBL" id="CUN24544.1"/>
    </source>
</evidence>
<feature type="transmembrane region" description="Helical" evidence="1">
    <location>
        <begin position="148"/>
        <end position="173"/>
    </location>
</feature>